<feature type="region of interest" description="Disordered" evidence="10">
    <location>
        <begin position="46"/>
        <end position="79"/>
    </location>
</feature>
<feature type="compositionally biased region" description="Basic and acidic residues" evidence="10">
    <location>
        <begin position="65"/>
        <end position="76"/>
    </location>
</feature>
<feature type="binding site" evidence="8">
    <location>
        <position position="102"/>
    </location>
    <ligand>
        <name>S-adenosyl-L-methionine</name>
        <dbReference type="ChEBI" id="CHEBI:59789"/>
    </ligand>
</feature>
<evidence type="ECO:0000256" key="10">
    <source>
        <dbReference type="SAM" id="MobiDB-lite"/>
    </source>
</evidence>
<dbReference type="EC" id="2.1.1.216" evidence="7 8"/>
<evidence type="ECO:0000313" key="12">
    <source>
        <dbReference type="Proteomes" id="UP000595001"/>
    </source>
</evidence>
<comment type="function">
    <text evidence="8">Dimethylates a single guanine residue at position 26 of a number of tRNAs using S-adenosyl-L-methionine as donor of the methyl groups.</text>
</comment>
<organism evidence="11 12">
    <name type="scientific">Halosimplex litoreum</name>
    <dbReference type="NCBI Taxonomy" id="1198301"/>
    <lineage>
        <taxon>Archaea</taxon>
        <taxon>Methanobacteriati</taxon>
        <taxon>Methanobacteriota</taxon>
        <taxon>Stenosarchaea group</taxon>
        <taxon>Halobacteria</taxon>
        <taxon>Halobacteriales</taxon>
        <taxon>Haloarculaceae</taxon>
        <taxon>Halosimplex</taxon>
    </lineage>
</organism>
<keyword evidence="4 8" id="KW-0949">S-adenosyl-L-methionine</keyword>
<evidence type="ECO:0000256" key="5">
    <source>
        <dbReference type="ARBA" id="ARBA00022694"/>
    </source>
</evidence>
<feature type="binding site" evidence="8">
    <location>
        <position position="260"/>
    </location>
    <ligand>
        <name>Zn(2+)</name>
        <dbReference type="ChEBI" id="CHEBI:29105"/>
    </ligand>
</feature>
<dbReference type="OrthoDB" id="372177at2157"/>
<feature type="binding site" evidence="8">
    <location>
        <position position="129"/>
    </location>
    <ligand>
        <name>S-adenosyl-L-methionine</name>
        <dbReference type="ChEBI" id="CHEBI:59789"/>
    </ligand>
</feature>
<evidence type="ECO:0000256" key="9">
    <source>
        <dbReference type="PROSITE-ProRule" id="PRU00958"/>
    </source>
</evidence>
<dbReference type="InterPro" id="IPR022923">
    <property type="entry name" value="TRM1_arc_bac"/>
</dbReference>
<keyword evidence="8" id="KW-0862">Zinc</keyword>
<comment type="catalytic activity">
    <reaction evidence="8">
        <text>guanosine(26) in tRNA + 2 S-adenosyl-L-methionine = N(2)-dimethylguanosine(26) in tRNA + 2 S-adenosyl-L-homocysteine + 2 H(+)</text>
        <dbReference type="Rhea" id="RHEA:43140"/>
        <dbReference type="Rhea" id="RHEA-COMP:10359"/>
        <dbReference type="Rhea" id="RHEA-COMP:10360"/>
        <dbReference type="ChEBI" id="CHEBI:15378"/>
        <dbReference type="ChEBI" id="CHEBI:57856"/>
        <dbReference type="ChEBI" id="CHEBI:59789"/>
        <dbReference type="ChEBI" id="CHEBI:74269"/>
        <dbReference type="ChEBI" id="CHEBI:74513"/>
        <dbReference type="EC" id="2.1.1.216"/>
    </reaction>
</comment>
<keyword evidence="2 8" id="KW-0489">Methyltransferase</keyword>
<sequence length="391" mass="42425">MRVTEGDVTVEVPEQADAGVGENVFFNPVQELNRDLTVAVLRALREDERSESSNGASGDGGAASRESDRDGDRTPRYLDANAASGIRGVRAAAEGYEATCCDVDPDAVELARENLAGNDLEGRVVHRDANALMHEETFDVVDVDPFGTPIPFADAAFRGASRLVCITATDTAPLCGAHFESGVRHYSTVPRNTEYHAEMGLRVLISALVRTAARYDLAAEPVFSHATKHYARTYLRLESGARAANALVDELGYVDHCEHCLFREATPGLIADPLDWCPECGEAIQTAGPIWLGRTCDPEFTEAVRDAVDDGMGTAERARDLCETVAGELDEPTHYDQHRLCKRWGVGAVAMDEFIERLRAAGYSASRTHYGGTTFKTDADVTEIRAVAVED</sequence>
<keyword evidence="6 8" id="KW-0694">RNA-binding</keyword>
<evidence type="ECO:0000256" key="2">
    <source>
        <dbReference type="ARBA" id="ARBA00022603"/>
    </source>
</evidence>
<dbReference type="GO" id="GO:0046872">
    <property type="term" value="F:metal ion binding"/>
    <property type="evidence" value="ECO:0007669"/>
    <property type="project" value="UniProtKB-KW"/>
</dbReference>
<keyword evidence="3 8" id="KW-0808">Transferase</keyword>
<keyword evidence="8" id="KW-0479">Metal-binding</keyword>
<dbReference type="GO" id="GO:0002940">
    <property type="term" value="P:tRNA N2-guanine methylation"/>
    <property type="evidence" value="ECO:0007669"/>
    <property type="project" value="TreeGrafter"/>
</dbReference>
<evidence type="ECO:0000256" key="3">
    <source>
        <dbReference type="ARBA" id="ARBA00022679"/>
    </source>
</evidence>
<dbReference type="PANTHER" id="PTHR10631:SF3">
    <property type="entry name" value="TRNA (GUANINE(26)-N(2))-DIMETHYLTRANSFERASE"/>
    <property type="match status" value="1"/>
</dbReference>
<evidence type="ECO:0000256" key="7">
    <source>
        <dbReference type="ARBA" id="ARBA00039099"/>
    </source>
</evidence>
<dbReference type="HAMAP" id="MF_00290">
    <property type="entry name" value="tRNA_dimethyltr_TRM1"/>
    <property type="match status" value="1"/>
</dbReference>
<evidence type="ECO:0000256" key="8">
    <source>
        <dbReference type="HAMAP-Rule" id="MF_00290"/>
    </source>
</evidence>
<keyword evidence="12" id="KW-1185">Reference proteome</keyword>
<dbReference type="PROSITE" id="PS51626">
    <property type="entry name" value="SAM_MT_TRM1"/>
    <property type="match status" value="1"/>
</dbReference>
<dbReference type="InterPro" id="IPR002905">
    <property type="entry name" value="Trm1"/>
</dbReference>
<dbReference type="InterPro" id="IPR042296">
    <property type="entry name" value="tRNA_met_Trm1_C"/>
</dbReference>
<gene>
    <name evidence="8" type="primary">trm1</name>
    <name evidence="11" type="ORF">I7X12_09360</name>
</gene>
<dbReference type="GeneID" id="60588699"/>
<proteinExistence type="inferred from homology"/>
<name>A0A7U3WAZ2_9EURY</name>
<dbReference type="NCBIfam" id="TIGR00308">
    <property type="entry name" value="TRM1"/>
    <property type="match status" value="1"/>
</dbReference>
<dbReference type="KEGG" id="hlt:I7X12_09360"/>
<dbReference type="CDD" id="cd02440">
    <property type="entry name" value="AdoMet_MTases"/>
    <property type="match status" value="1"/>
</dbReference>
<dbReference type="InterPro" id="IPR029063">
    <property type="entry name" value="SAM-dependent_MTases_sf"/>
</dbReference>
<keyword evidence="1 8" id="KW-0820">tRNA-binding</keyword>
<dbReference type="NCBIfam" id="NF003327">
    <property type="entry name" value="PRK04338.1-1"/>
    <property type="match status" value="1"/>
</dbReference>
<dbReference type="Gene3D" id="3.40.50.150">
    <property type="entry name" value="Vaccinia Virus protein VP39"/>
    <property type="match status" value="1"/>
</dbReference>
<evidence type="ECO:0000256" key="1">
    <source>
        <dbReference type="ARBA" id="ARBA00022555"/>
    </source>
</evidence>
<dbReference type="EMBL" id="CP065856">
    <property type="protein sequence ID" value="QPV64787.1"/>
    <property type="molecule type" value="Genomic_DNA"/>
</dbReference>
<comment type="similarity">
    <text evidence="8 9">Belongs to the class I-like SAM-binding methyltransferase superfamily. Trm1 family.</text>
</comment>
<protein>
    <recommendedName>
        <fullName evidence="7 8">tRNA (guanine(26)-N(2))-dimethyltransferase</fullName>
        <ecNumber evidence="7 8">2.1.1.216</ecNumber>
    </recommendedName>
    <alternativeName>
        <fullName evidence="8">tRNA 2,2-dimethylguanosine-26 methyltransferase</fullName>
    </alternativeName>
    <alternativeName>
        <fullName evidence="8">tRNA(guanine-26,N(2)-N(2)) methyltransferase</fullName>
    </alternativeName>
    <alternativeName>
        <fullName evidence="8">tRNA(m(2,2)G26)dimethyltransferase</fullName>
    </alternativeName>
</protein>
<evidence type="ECO:0000313" key="11">
    <source>
        <dbReference type="EMBL" id="QPV64787.1"/>
    </source>
</evidence>
<feature type="binding site" evidence="8">
    <location>
        <position position="280"/>
    </location>
    <ligand>
        <name>Zn(2+)</name>
        <dbReference type="ChEBI" id="CHEBI:29105"/>
    </ligand>
</feature>
<feature type="binding site" evidence="8">
    <location>
        <position position="128"/>
    </location>
    <ligand>
        <name>S-adenosyl-L-methionine</name>
        <dbReference type="ChEBI" id="CHEBI:59789"/>
    </ligand>
</feature>
<dbReference type="RefSeq" id="WP_198063547.1">
    <property type="nucleotide sequence ID" value="NZ_CP065856.1"/>
</dbReference>
<feature type="binding site" evidence="8">
    <location>
        <position position="34"/>
    </location>
    <ligand>
        <name>S-adenosyl-L-methionine</name>
        <dbReference type="ChEBI" id="CHEBI:59789"/>
    </ligand>
</feature>
<evidence type="ECO:0000256" key="4">
    <source>
        <dbReference type="ARBA" id="ARBA00022691"/>
    </source>
</evidence>
<feature type="binding site" evidence="8">
    <location>
        <position position="257"/>
    </location>
    <ligand>
        <name>Zn(2+)</name>
        <dbReference type="ChEBI" id="CHEBI:29105"/>
    </ligand>
</feature>
<feature type="binding site" evidence="8">
    <location>
        <position position="277"/>
    </location>
    <ligand>
        <name>Zn(2+)</name>
        <dbReference type="ChEBI" id="CHEBI:29105"/>
    </ligand>
</feature>
<dbReference type="GO" id="GO:0160104">
    <property type="term" value="F:tRNA (guanine(26)-N2)-dimethyltransferase activity"/>
    <property type="evidence" value="ECO:0007669"/>
    <property type="project" value="UniProtKB-UniRule"/>
</dbReference>
<dbReference type="GO" id="GO:0000049">
    <property type="term" value="F:tRNA binding"/>
    <property type="evidence" value="ECO:0007669"/>
    <property type="project" value="UniProtKB-UniRule"/>
</dbReference>
<accession>A0A7U3WAZ2</accession>
<dbReference type="SUPFAM" id="SSF53335">
    <property type="entry name" value="S-adenosyl-L-methionine-dependent methyltransferases"/>
    <property type="match status" value="1"/>
</dbReference>
<reference evidence="11 12" key="1">
    <citation type="submission" date="2020-12" db="EMBL/GenBank/DDBJ databases">
        <title>Halosimplex halophilum sp. nov. and Halosimplex salinum sp. nov., two new members of the genus Halosimplex.</title>
        <authorList>
            <person name="Cui H.L."/>
        </authorList>
    </citation>
    <scope>NUCLEOTIDE SEQUENCE [LARGE SCALE GENOMIC DNA]</scope>
    <source>
        <strain evidence="11 12">YGH94</strain>
    </source>
</reference>
<dbReference type="AlphaFoldDB" id="A0A7U3WAZ2"/>
<evidence type="ECO:0000256" key="6">
    <source>
        <dbReference type="ARBA" id="ARBA00022884"/>
    </source>
</evidence>
<feature type="binding site" evidence="8">
    <location>
        <position position="87"/>
    </location>
    <ligand>
        <name>S-adenosyl-L-methionine</name>
        <dbReference type="ChEBI" id="CHEBI:59789"/>
    </ligand>
</feature>
<dbReference type="Pfam" id="PF02005">
    <property type="entry name" value="TRM"/>
    <property type="match status" value="1"/>
</dbReference>
<dbReference type="Proteomes" id="UP000595001">
    <property type="component" value="Chromosome"/>
</dbReference>
<dbReference type="PANTHER" id="PTHR10631">
    <property type="entry name" value="N 2 ,N 2 -DIMETHYLGUANOSINE TRNA METHYLTRANSFERASE"/>
    <property type="match status" value="1"/>
</dbReference>
<dbReference type="Gene3D" id="3.30.56.70">
    <property type="entry name" value="N2,N2-dimethylguanosine tRNA methyltransferase, C-terminal domain"/>
    <property type="match status" value="1"/>
</dbReference>
<keyword evidence="5 8" id="KW-0819">tRNA processing</keyword>